<dbReference type="PANTHER" id="PTHR11215">
    <property type="entry name" value="METAL DEPENDENT HYDROLASE - RELATED"/>
    <property type="match status" value="1"/>
</dbReference>
<reference evidence="2" key="1">
    <citation type="journal article" date="2024" name="Gigascience">
        <title>Chromosome-level genome of the poultry shaft louse Menopon gallinae provides insight into the host-switching and adaptive evolution of parasitic lice.</title>
        <authorList>
            <person name="Xu Y."/>
            <person name="Ma L."/>
            <person name="Liu S."/>
            <person name="Liang Y."/>
            <person name="Liu Q."/>
            <person name="He Z."/>
            <person name="Tian L."/>
            <person name="Duan Y."/>
            <person name="Cai W."/>
            <person name="Li H."/>
            <person name="Song F."/>
        </authorList>
    </citation>
    <scope>NUCLEOTIDE SEQUENCE</scope>
    <source>
        <strain evidence="2">Cailab_2023a</strain>
    </source>
</reference>
<comment type="caution">
    <text evidence="2">The sequence shown here is derived from an EMBL/GenBank/DDBJ whole genome shotgun (WGS) entry which is preliminary data.</text>
</comment>
<dbReference type="GO" id="GO:0005634">
    <property type="term" value="C:nucleus"/>
    <property type="evidence" value="ECO:0007669"/>
    <property type="project" value="TreeGrafter"/>
</dbReference>
<proteinExistence type="inferred from homology"/>
<sequence length="335" mass="37899">MGGAPLWPFCLQRSSGWLAGKVCDPMKLVTHSGRFHQDEVTATAILVRIYPHAEVVRTRDPVEIETGDIVYDVGRVFDPARRRFDHHQRGFNETFSKKYHIKMSSAGLVFKYFCGEFLQTYSFDTGDSMFDTLVDSIYSDFFLGIDGVDNGYDFEGAYRVRGLSDLVSSFNPPGDSDSSTQNRRFMECMNVVQTDLDNFMDHKLRFWLPKYRLARSSVEACEGKIIVCEEYIPPAMVLDVESEFGKDIKFVVVSKVDEARVYAVPASRKGFGSKVPLREEWRGLEGDELAETSGIRDALFVHAVCPAKRAFLIHPIGLPLQEKPAHLPWNSALRA</sequence>
<evidence type="ECO:0000313" key="2">
    <source>
        <dbReference type="EMBL" id="KAL0266179.1"/>
    </source>
</evidence>
<comment type="similarity">
    <text evidence="1">Belongs to the MYG1 family.</text>
</comment>
<protein>
    <recommendedName>
        <fullName evidence="3">Metal-dependent protein hydrolase</fullName>
    </recommendedName>
</protein>
<gene>
    <name evidence="2" type="ORF">PYX00_011896</name>
</gene>
<dbReference type="GO" id="GO:0005737">
    <property type="term" value="C:cytoplasm"/>
    <property type="evidence" value="ECO:0007669"/>
    <property type="project" value="TreeGrafter"/>
</dbReference>
<organism evidence="2">
    <name type="scientific">Menopon gallinae</name>
    <name type="common">poultry shaft louse</name>
    <dbReference type="NCBI Taxonomy" id="328185"/>
    <lineage>
        <taxon>Eukaryota</taxon>
        <taxon>Metazoa</taxon>
        <taxon>Ecdysozoa</taxon>
        <taxon>Arthropoda</taxon>
        <taxon>Hexapoda</taxon>
        <taxon>Insecta</taxon>
        <taxon>Pterygota</taxon>
        <taxon>Neoptera</taxon>
        <taxon>Paraneoptera</taxon>
        <taxon>Psocodea</taxon>
        <taxon>Troctomorpha</taxon>
        <taxon>Phthiraptera</taxon>
        <taxon>Amblycera</taxon>
        <taxon>Menoponidae</taxon>
        <taxon>Menopon</taxon>
    </lineage>
</organism>
<dbReference type="PANTHER" id="PTHR11215:SF1">
    <property type="entry name" value="MYG1 EXONUCLEASE"/>
    <property type="match status" value="1"/>
</dbReference>
<dbReference type="EMBL" id="JARGDH010000006">
    <property type="protein sequence ID" value="KAL0266179.1"/>
    <property type="molecule type" value="Genomic_DNA"/>
</dbReference>
<dbReference type="InterPro" id="IPR003226">
    <property type="entry name" value="MYG1_exonuclease"/>
</dbReference>
<evidence type="ECO:0008006" key="3">
    <source>
        <dbReference type="Google" id="ProtNLM"/>
    </source>
</evidence>
<name>A0AAW2H8Z6_9NEOP</name>
<dbReference type="AlphaFoldDB" id="A0AAW2H8Z6"/>
<evidence type="ECO:0000256" key="1">
    <source>
        <dbReference type="ARBA" id="ARBA00010105"/>
    </source>
</evidence>
<dbReference type="Pfam" id="PF03690">
    <property type="entry name" value="MYG1_exonuc"/>
    <property type="match status" value="1"/>
</dbReference>
<accession>A0AAW2H8Z6</accession>